<protein>
    <recommendedName>
        <fullName evidence="9">FYVE-type domain-containing protein</fullName>
    </recommendedName>
</protein>
<keyword evidence="3 7" id="KW-0863">Zinc-finger</keyword>
<name>A0A024GJI8_9STRA</name>
<dbReference type="PANTHER" id="PTHR24171:SF11">
    <property type="entry name" value="26S PROTEASOME NON-ATPASE REGULATORY SUBUNIT 10"/>
    <property type="match status" value="1"/>
</dbReference>
<feature type="compositionally biased region" description="Basic and acidic residues" evidence="8">
    <location>
        <begin position="589"/>
        <end position="601"/>
    </location>
</feature>
<keyword evidence="1" id="KW-0479">Metal-binding</keyword>
<sequence length="612" mass="68712">MTQEKLPLTEEPEGLEASTNSSDEIHPIKLLTRPILHFEASPKEHQQGLELFEACNKHDLDRIRILIEKQGYSAGFVTSSNWTSISLAAYNGDFKIVKYLLEIGADKMYIKAPNDSIDSDVLPAEISTSSDHENGILESCTTPLHWCCYRGHEDIMLLLLRHGYDPEAKDTVGNSCLHLACCAGKYTIVQSLLAHSVKANSKNDYGNYPLDLCITDACRRILARFLSQTSCKVCKEPFPRSRRPSLCQQCHNVFCGSTPCSSAINVAVLSIETSLTRSVRYCEECTIELHRAGDELNTILKQKTELIRQSVERMHPQSITDAQSAEQMGLDPSNSLEIQVDAKGTKWLSDTEILEALTLSQSDAEVLFTSIEIAQGHIAMDHTLLELGRTVYCQLNAHIHLQDAIQSLLKCRPLETRSKTKALEQSFTRAKIANVDSKMLEFTAQLIRCAEAECTLSGCYHLCSSLTRSNLHIQKFLKRLEASVEECQAFGVVSSLLDKAVALRDRLNAEIALEDSMKAFWKTEQGQYEFPDNSQVDTLLEALEARAHKMTTALNHASLCESICPNLVEECNNLVKQLKKEIREETKLEDERHRIREELASKPKKKSKKKKP</sequence>
<evidence type="ECO:0000259" key="9">
    <source>
        <dbReference type="PROSITE" id="PS50178"/>
    </source>
</evidence>
<dbReference type="SUPFAM" id="SSF48403">
    <property type="entry name" value="Ankyrin repeat"/>
    <property type="match status" value="1"/>
</dbReference>
<evidence type="ECO:0000256" key="5">
    <source>
        <dbReference type="ARBA" id="ARBA00023043"/>
    </source>
</evidence>
<feature type="domain" description="FYVE-type" evidence="9">
    <location>
        <begin position="225"/>
        <end position="290"/>
    </location>
</feature>
<dbReference type="GO" id="GO:0008270">
    <property type="term" value="F:zinc ion binding"/>
    <property type="evidence" value="ECO:0007669"/>
    <property type="project" value="UniProtKB-KW"/>
</dbReference>
<dbReference type="PROSITE" id="PS50297">
    <property type="entry name" value="ANK_REP_REGION"/>
    <property type="match status" value="2"/>
</dbReference>
<evidence type="ECO:0000256" key="8">
    <source>
        <dbReference type="SAM" id="MobiDB-lite"/>
    </source>
</evidence>
<dbReference type="PROSITE" id="PS50088">
    <property type="entry name" value="ANK_REPEAT"/>
    <property type="match status" value="3"/>
</dbReference>
<dbReference type="Proteomes" id="UP000053237">
    <property type="component" value="Unassembled WGS sequence"/>
</dbReference>
<dbReference type="Gene3D" id="1.25.40.20">
    <property type="entry name" value="Ankyrin repeat-containing domain"/>
    <property type="match status" value="1"/>
</dbReference>
<evidence type="ECO:0000256" key="4">
    <source>
        <dbReference type="ARBA" id="ARBA00022833"/>
    </source>
</evidence>
<evidence type="ECO:0000256" key="1">
    <source>
        <dbReference type="ARBA" id="ARBA00022723"/>
    </source>
</evidence>
<evidence type="ECO:0000256" key="2">
    <source>
        <dbReference type="ARBA" id="ARBA00022737"/>
    </source>
</evidence>
<dbReference type="SUPFAM" id="SSF57903">
    <property type="entry name" value="FYVE/PHD zinc finger"/>
    <property type="match status" value="1"/>
</dbReference>
<dbReference type="OrthoDB" id="366390at2759"/>
<evidence type="ECO:0000256" key="7">
    <source>
        <dbReference type="PROSITE-ProRule" id="PRU00091"/>
    </source>
</evidence>
<feature type="region of interest" description="Disordered" evidence="8">
    <location>
        <begin position="589"/>
        <end position="612"/>
    </location>
</feature>
<dbReference type="GO" id="GO:0004842">
    <property type="term" value="F:ubiquitin-protein transferase activity"/>
    <property type="evidence" value="ECO:0007669"/>
    <property type="project" value="TreeGrafter"/>
</dbReference>
<dbReference type="Pfam" id="PF00023">
    <property type="entry name" value="Ank"/>
    <property type="match status" value="1"/>
</dbReference>
<keyword evidence="4" id="KW-0862">Zinc</keyword>
<accession>A0A024GJI8</accession>
<dbReference type="InterPro" id="IPR002110">
    <property type="entry name" value="Ankyrin_rpt"/>
</dbReference>
<feature type="repeat" description="ANK" evidence="6">
    <location>
        <begin position="80"/>
        <end position="106"/>
    </location>
</feature>
<organism evidence="10 11">
    <name type="scientific">Albugo candida</name>
    <dbReference type="NCBI Taxonomy" id="65357"/>
    <lineage>
        <taxon>Eukaryota</taxon>
        <taxon>Sar</taxon>
        <taxon>Stramenopiles</taxon>
        <taxon>Oomycota</taxon>
        <taxon>Peronosporomycetes</taxon>
        <taxon>Albuginales</taxon>
        <taxon>Albuginaceae</taxon>
        <taxon>Albugo</taxon>
    </lineage>
</organism>
<dbReference type="InterPro" id="IPR036770">
    <property type="entry name" value="Ankyrin_rpt-contain_sf"/>
</dbReference>
<feature type="repeat" description="ANK" evidence="6">
    <location>
        <begin position="172"/>
        <end position="204"/>
    </location>
</feature>
<keyword evidence="5 6" id="KW-0040">ANK repeat</keyword>
<feature type="repeat" description="ANK" evidence="6">
    <location>
        <begin position="139"/>
        <end position="171"/>
    </location>
</feature>
<dbReference type="CDD" id="cd00065">
    <property type="entry name" value="FYVE_like_SF"/>
    <property type="match status" value="1"/>
</dbReference>
<proteinExistence type="predicted"/>
<feature type="region of interest" description="Disordered" evidence="8">
    <location>
        <begin position="1"/>
        <end position="21"/>
    </location>
</feature>
<reference evidence="10 11" key="1">
    <citation type="submission" date="2012-05" db="EMBL/GenBank/DDBJ databases">
        <title>Recombination and specialization in a pathogen metapopulation.</title>
        <authorList>
            <person name="Gardiner A."/>
            <person name="Kemen E."/>
            <person name="Schultz-Larsen T."/>
            <person name="MacLean D."/>
            <person name="Van Oosterhout C."/>
            <person name="Jones J.D.G."/>
        </authorList>
    </citation>
    <scope>NUCLEOTIDE SEQUENCE [LARGE SCALE GENOMIC DNA]</scope>
    <source>
        <strain evidence="10 11">Ac Nc2</strain>
    </source>
</reference>
<dbReference type="SMART" id="SM00248">
    <property type="entry name" value="ANK"/>
    <property type="match status" value="3"/>
</dbReference>
<evidence type="ECO:0000256" key="3">
    <source>
        <dbReference type="ARBA" id="ARBA00022771"/>
    </source>
</evidence>
<dbReference type="PANTHER" id="PTHR24171">
    <property type="entry name" value="ANKYRIN REPEAT DOMAIN-CONTAINING PROTEIN 39-RELATED"/>
    <property type="match status" value="1"/>
</dbReference>
<dbReference type="InterPro" id="IPR017455">
    <property type="entry name" value="Znf_FYVE-rel"/>
</dbReference>
<dbReference type="PROSITE" id="PS50178">
    <property type="entry name" value="ZF_FYVE"/>
    <property type="match status" value="1"/>
</dbReference>
<dbReference type="AlphaFoldDB" id="A0A024GJI8"/>
<dbReference type="Gene3D" id="3.30.40.10">
    <property type="entry name" value="Zinc/RING finger domain, C3HC4 (zinc finger)"/>
    <property type="match status" value="1"/>
</dbReference>
<dbReference type="Pfam" id="PF12796">
    <property type="entry name" value="Ank_2"/>
    <property type="match status" value="1"/>
</dbReference>
<keyword evidence="2" id="KW-0677">Repeat</keyword>
<dbReference type="InterPro" id="IPR013083">
    <property type="entry name" value="Znf_RING/FYVE/PHD"/>
</dbReference>
<keyword evidence="11" id="KW-1185">Reference proteome</keyword>
<evidence type="ECO:0000313" key="11">
    <source>
        <dbReference type="Proteomes" id="UP000053237"/>
    </source>
</evidence>
<dbReference type="STRING" id="65357.A0A024GJI8"/>
<gene>
    <name evidence="10" type="ORF">BN9_080110</name>
</gene>
<dbReference type="InParanoid" id="A0A024GJI8"/>
<comment type="caution">
    <text evidence="10">The sequence shown here is derived from an EMBL/GenBank/DDBJ whole genome shotgun (WGS) entry which is preliminary data.</text>
</comment>
<dbReference type="GO" id="GO:0085020">
    <property type="term" value="P:protein K6-linked ubiquitination"/>
    <property type="evidence" value="ECO:0007669"/>
    <property type="project" value="TreeGrafter"/>
</dbReference>
<dbReference type="InterPro" id="IPR011011">
    <property type="entry name" value="Znf_FYVE_PHD"/>
</dbReference>
<dbReference type="EMBL" id="CAIX01000149">
    <property type="protein sequence ID" value="CCI47055.1"/>
    <property type="molecule type" value="Genomic_DNA"/>
</dbReference>
<evidence type="ECO:0000313" key="10">
    <source>
        <dbReference type="EMBL" id="CCI47055.1"/>
    </source>
</evidence>
<feature type="compositionally biased region" description="Basic residues" evidence="8">
    <location>
        <begin position="602"/>
        <end position="612"/>
    </location>
</feature>
<evidence type="ECO:0000256" key="6">
    <source>
        <dbReference type="PROSITE-ProRule" id="PRU00023"/>
    </source>
</evidence>